<dbReference type="SUPFAM" id="SSF53756">
    <property type="entry name" value="UDP-Glycosyltransferase/glycogen phosphorylase"/>
    <property type="match status" value="1"/>
</dbReference>
<evidence type="ECO:0000259" key="1">
    <source>
        <dbReference type="Pfam" id="PF13439"/>
    </source>
</evidence>
<feature type="domain" description="Glycosyltransferase subfamily 4-like N-terminal" evidence="1">
    <location>
        <begin position="21"/>
        <end position="179"/>
    </location>
</feature>
<reference evidence="2 3" key="1">
    <citation type="journal article" date="2014" name="Int. J. Syst. Evol. Microbiol.">
        <title>Complete genome sequence of Corynebacterium casei LMG S-19264T (=DSM 44701T), isolated from a smear-ripened cheese.</title>
        <authorList>
            <consortium name="US DOE Joint Genome Institute (JGI-PGF)"/>
            <person name="Walter F."/>
            <person name="Albersmeier A."/>
            <person name="Kalinowski J."/>
            <person name="Ruckert C."/>
        </authorList>
    </citation>
    <scope>NUCLEOTIDE SEQUENCE [LARGE SCALE GENOMIC DNA]</scope>
    <source>
        <strain evidence="2 3">NBRC 112785</strain>
    </source>
</reference>
<dbReference type="Pfam" id="PF13439">
    <property type="entry name" value="Glyco_transf_4"/>
    <property type="match status" value="1"/>
</dbReference>
<dbReference type="Proteomes" id="UP001157439">
    <property type="component" value="Unassembled WGS sequence"/>
</dbReference>
<organism evidence="2 3">
    <name type="scientific">Paraferrimonas haliotis</name>
    <dbReference type="NCBI Taxonomy" id="2013866"/>
    <lineage>
        <taxon>Bacteria</taxon>
        <taxon>Pseudomonadati</taxon>
        <taxon>Pseudomonadota</taxon>
        <taxon>Gammaproteobacteria</taxon>
        <taxon>Alteromonadales</taxon>
        <taxon>Ferrimonadaceae</taxon>
        <taxon>Paraferrimonas</taxon>
    </lineage>
</organism>
<gene>
    <name evidence="2" type="ORF">GCM10007894_10870</name>
</gene>
<evidence type="ECO:0000313" key="3">
    <source>
        <dbReference type="Proteomes" id="UP001157439"/>
    </source>
</evidence>
<name>A0AA37TV03_9GAMM</name>
<dbReference type="PANTHER" id="PTHR12526">
    <property type="entry name" value="GLYCOSYLTRANSFERASE"/>
    <property type="match status" value="1"/>
</dbReference>
<dbReference type="AlphaFoldDB" id="A0AA37TV03"/>
<dbReference type="CDD" id="cd03801">
    <property type="entry name" value="GT4_PimA-like"/>
    <property type="match status" value="1"/>
</dbReference>
<dbReference type="EMBL" id="BSPO01000002">
    <property type="protein sequence ID" value="GLS83110.1"/>
    <property type="molecule type" value="Genomic_DNA"/>
</dbReference>
<dbReference type="Gene3D" id="3.40.50.2000">
    <property type="entry name" value="Glycogen Phosphorylase B"/>
    <property type="match status" value="2"/>
</dbReference>
<dbReference type="Pfam" id="PF13692">
    <property type="entry name" value="Glyco_trans_1_4"/>
    <property type="match status" value="1"/>
</dbReference>
<keyword evidence="3" id="KW-1185">Reference proteome</keyword>
<protein>
    <submittedName>
        <fullName evidence="2">Glycosyl transferase family 1</fullName>
    </submittedName>
</protein>
<keyword evidence="2" id="KW-0808">Transferase</keyword>
<proteinExistence type="predicted"/>
<evidence type="ECO:0000313" key="2">
    <source>
        <dbReference type="EMBL" id="GLS83110.1"/>
    </source>
</evidence>
<sequence>MSKVFIIQRNLFDKNGHLVGFGGIEKYILDLAQVLTEQAYQVCFIQSAKEDFEFEKDGYQVIGVHSRWLRGNLRKYALVKQAKALASAGDIIIFASDSYAIPVKGIATIAIQHGVSWDKPHRASIKMWQYFNAIKRSLSYLNKAQQADTLICVDHNFVNWHRTWANLSGEVEVIYNYYDQAITEAAFEKKWAKTNPLKVIIARRFVDYRGVGDVAPALHRLLARYPNIELTLAGNGPQLPQLQQLFASNSRVSFTTYEPQQSFDVHQQHHIAIVPTLGSEGTSLALIEAMAAGCCVVCSNVGGLSNIVVDNFNGKMLVPSADNFETALAHLFETPKDAQNLAIKGLQTVQMACSKARWGQSWLTVIEKAKAR</sequence>
<accession>A0AA37TV03</accession>
<dbReference type="RefSeq" id="WP_095499911.1">
    <property type="nucleotide sequence ID" value="NZ_BSPO01000002.1"/>
</dbReference>
<comment type="caution">
    <text evidence="2">The sequence shown here is derived from an EMBL/GenBank/DDBJ whole genome shotgun (WGS) entry which is preliminary data.</text>
</comment>
<dbReference type="InterPro" id="IPR028098">
    <property type="entry name" value="Glyco_trans_4-like_N"/>
</dbReference>
<dbReference type="GO" id="GO:0016757">
    <property type="term" value="F:glycosyltransferase activity"/>
    <property type="evidence" value="ECO:0007669"/>
    <property type="project" value="UniProtKB-ARBA"/>
</dbReference>